<keyword evidence="1" id="KW-1133">Transmembrane helix</keyword>
<keyword evidence="3" id="KW-1185">Reference proteome</keyword>
<keyword evidence="1" id="KW-0472">Membrane</keyword>
<evidence type="ECO:0000313" key="2">
    <source>
        <dbReference type="EMBL" id="OTN76456.1"/>
    </source>
</evidence>
<reference evidence="2 3" key="1">
    <citation type="submission" date="2017-05" db="EMBL/GenBank/DDBJ databases">
        <title>The Genome Sequence of Enterococcus sp. 8G7_MSG3316.</title>
        <authorList>
            <consortium name="The Broad Institute Genomics Platform"/>
            <consortium name="The Broad Institute Genomic Center for Infectious Diseases"/>
            <person name="Earl A."/>
            <person name="Manson A."/>
            <person name="Schwartman J."/>
            <person name="Gilmore M."/>
            <person name="Abouelleil A."/>
            <person name="Cao P."/>
            <person name="Chapman S."/>
            <person name="Cusick C."/>
            <person name="Shea T."/>
            <person name="Young S."/>
            <person name="Neafsey D."/>
            <person name="Nusbaum C."/>
            <person name="Birren B."/>
        </authorList>
    </citation>
    <scope>NUCLEOTIDE SEQUENCE [LARGE SCALE GENOMIC DNA]</scope>
    <source>
        <strain evidence="2 3">8G7_MSG3316</strain>
    </source>
</reference>
<keyword evidence="1" id="KW-0812">Transmembrane</keyword>
<sequence length="192" mass="22307">MAGAARYFQTMKQKSMAVWEDFVDDVYRNQRRTLITLSAGIVLALIFAGIILFSQQQIKASLVDRMAFNQLPSEKVAPLTYATADQTIEETKAISVMFSKPHGEDLDQVYQLIDAQEEELNRTFYYYPIVYDTAGFVDQYQVDPNKVTFVFYEEGVEKNRFTFDSFDDPQNEFVPELNRLPMWTIRSLDDEE</sequence>
<dbReference type="STRING" id="1834191.A5886_001533"/>
<accession>A0A242A5Z0</accession>
<comment type="caution">
    <text evidence="2">The sequence shown here is derived from an EMBL/GenBank/DDBJ whole genome shotgun (WGS) entry which is preliminary data.</text>
</comment>
<name>A0A242A5Z0_9ENTE</name>
<protein>
    <submittedName>
        <fullName evidence="2">Uncharacterized protein</fullName>
    </submittedName>
</protein>
<proteinExistence type="predicted"/>
<evidence type="ECO:0000256" key="1">
    <source>
        <dbReference type="SAM" id="Phobius"/>
    </source>
</evidence>
<dbReference type="Proteomes" id="UP000195043">
    <property type="component" value="Unassembled WGS sequence"/>
</dbReference>
<feature type="transmembrane region" description="Helical" evidence="1">
    <location>
        <begin position="34"/>
        <end position="53"/>
    </location>
</feature>
<dbReference type="AlphaFoldDB" id="A0A242A5Z0"/>
<gene>
    <name evidence="2" type="ORF">A5886_001533</name>
</gene>
<evidence type="ECO:0000313" key="3">
    <source>
        <dbReference type="Proteomes" id="UP000195043"/>
    </source>
</evidence>
<organism evidence="2 3">
    <name type="scientific">Candidatus Enterococcus testudinis</name>
    <dbReference type="NCBI Taxonomy" id="1834191"/>
    <lineage>
        <taxon>Bacteria</taxon>
        <taxon>Bacillati</taxon>
        <taxon>Bacillota</taxon>
        <taxon>Bacilli</taxon>
        <taxon>Lactobacillales</taxon>
        <taxon>Enterococcaceae</taxon>
        <taxon>Enterococcus</taxon>
    </lineage>
</organism>
<dbReference type="RefSeq" id="WP_086274408.1">
    <property type="nucleotide sequence ID" value="NZ_NGKU01000001.1"/>
</dbReference>
<dbReference type="OrthoDB" id="2200300at2"/>
<dbReference type="EMBL" id="NGKU01000001">
    <property type="protein sequence ID" value="OTN76456.1"/>
    <property type="molecule type" value="Genomic_DNA"/>
</dbReference>